<dbReference type="EMBL" id="LAZR01056558">
    <property type="protein sequence ID" value="KKK73930.1"/>
    <property type="molecule type" value="Genomic_DNA"/>
</dbReference>
<evidence type="ECO:0000313" key="1">
    <source>
        <dbReference type="EMBL" id="KKK73930.1"/>
    </source>
</evidence>
<organism evidence="1">
    <name type="scientific">marine sediment metagenome</name>
    <dbReference type="NCBI Taxonomy" id="412755"/>
    <lineage>
        <taxon>unclassified sequences</taxon>
        <taxon>metagenomes</taxon>
        <taxon>ecological metagenomes</taxon>
    </lineage>
</organism>
<protein>
    <submittedName>
        <fullName evidence="1">Uncharacterized protein</fullName>
    </submittedName>
</protein>
<feature type="non-terminal residue" evidence="1">
    <location>
        <position position="1"/>
    </location>
</feature>
<reference evidence="1" key="1">
    <citation type="journal article" date="2015" name="Nature">
        <title>Complex archaea that bridge the gap between prokaryotes and eukaryotes.</title>
        <authorList>
            <person name="Spang A."/>
            <person name="Saw J.H."/>
            <person name="Jorgensen S.L."/>
            <person name="Zaremba-Niedzwiedzka K."/>
            <person name="Martijn J."/>
            <person name="Lind A.E."/>
            <person name="van Eijk R."/>
            <person name="Schleper C."/>
            <person name="Guy L."/>
            <person name="Ettema T.J."/>
        </authorList>
    </citation>
    <scope>NUCLEOTIDE SEQUENCE</scope>
</reference>
<comment type="caution">
    <text evidence="1">The sequence shown here is derived from an EMBL/GenBank/DDBJ whole genome shotgun (WGS) entry which is preliminary data.</text>
</comment>
<dbReference type="AlphaFoldDB" id="A0A0F8YJQ7"/>
<accession>A0A0F8YJQ7</accession>
<gene>
    <name evidence="1" type="ORF">LCGC14_2888860</name>
</gene>
<proteinExistence type="predicted"/>
<sequence>LLCSTETRHELKGEAQVNEGPRRSFTISICLRCMSQVKKGQPAPMHRVYQEIMGQVA</sequence>
<name>A0A0F8YJQ7_9ZZZZ</name>